<evidence type="ECO:0000256" key="5">
    <source>
        <dbReference type="SAM" id="MobiDB-lite"/>
    </source>
</evidence>
<dbReference type="PANTHER" id="PTHR47718">
    <property type="entry name" value="OS01G0519700 PROTEIN"/>
    <property type="match status" value="1"/>
</dbReference>
<accession>A0A6P4D2T0</accession>
<gene>
    <name evidence="8" type="primary">LOC107483941</name>
</gene>
<proteinExistence type="predicted"/>
<dbReference type="InterPro" id="IPR006564">
    <property type="entry name" value="Znf_PMZ"/>
</dbReference>
<dbReference type="SMART" id="SM00575">
    <property type="entry name" value="ZnF_PMZ"/>
    <property type="match status" value="1"/>
</dbReference>
<feature type="region of interest" description="Disordered" evidence="5">
    <location>
        <begin position="442"/>
        <end position="499"/>
    </location>
</feature>
<dbReference type="InterPro" id="IPR007527">
    <property type="entry name" value="Znf_SWIM"/>
</dbReference>
<dbReference type="InterPro" id="IPR018289">
    <property type="entry name" value="MULE_transposase_dom"/>
</dbReference>
<keyword evidence="3" id="KW-0862">Zinc</keyword>
<evidence type="ECO:0000313" key="8">
    <source>
        <dbReference type="RefSeq" id="XP_015960041.2"/>
    </source>
</evidence>
<evidence type="ECO:0000256" key="2">
    <source>
        <dbReference type="ARBA" id="ARBA00022771"/>
    </source>
</evidence>
<dbReference type="Pfam" id="PF04434">
    <property type="entry name" value="SWIM"/>
    <property type="match status" value="1"/>
</dbReference>
<dbReference type="RefSeq" id="XP_015960041.2">
    <property type="nucleotide sequence ID" value="XM_016104555.2"/>
</dbReference>
<dbReference type="KEGG" id="adu:107483941"/>
<name>A0A6P4D2T0_ARADU</name>
<dbReference type="Pfam" id="PF10551">
    <property type="entry name" value="MULE"/>
    <property type="match status" value="1"/>
</dbReference>
<keyword evidence="2 4" id="KW-0863">Zinc-finger</keyword>
<organism evidence="7 8">
    <name type="scientific">Arachis duranensis</name>
    <name type="common">Wild peanut</name>
    <dbReference type="NCBI Taxonomy" id="130453"/>
    <lineage>
        <taxon>Eukaryota</taxon>
        <taxon>Viridiplantae</taxon>
        <taxon>Streptophyta</taxon>
        <taxon>Embryophyta</taxon>
        <taxon>Tracheophyta</taxon>
        <taxon>Spermatophyta</taxon>
        <taxon>Magnoliopsida</taxon>
        <taxon>eudicotyledons</taxon>
        <taxon>Gunneridae</taxon>
        <taxon>Pentapetalae</taxon>
        <taxon>rosids</taxon>
        <taxon>fabids</taxon>
        <taxon>Fabales</taxon>
        <taxon>Fabaceae</taxon>
        <taxon>Papilionoideae</taxon>
        <taxon>50 kb inversion clade</taxon>
        <taxon>dalbergioids sensu lato</taxon>
        <taxon>Dalbergieae</taxon>
        <taxon>Pterocarpus clade</taxon>
        <taxon>Arachis</taxon>
    </lineage>
</organism>
<protein>
    <submittedName>
        <fullName evidence="8">Protein FAR1-RELATED SEQUENCE 5-like</fullName>
    </submittedName>
</protein>
<feature type="compositionally biased region" description="Polar residues" evidence="5">
    <location>
        <begin position="444"/>
        <end position="455"/>
    </location>
</feature>
<evidence type="ECO:0000313" key="7">
    <source>
        <dbReference type="Proteomes" id="UP000515211"/>
    </source>
</evidence>
<dbReference type="GO" id="GO:0008270">
    <property type="term" value="F:zinc ion binding"/>
    <property type="evidence" value="ECO:0007669"/>
    <property type="project" value="UniProtKB-KW"/>
</dbReference>
<keyword evidence="1" id="KW-0479">Metal-binding</keyword>
<evidence type="ECO:0000256" key="1">
    <source>
        <dbReference type="ARBA" id="ARBA00022723"/>
    </source>
</evidence>
<evidence type="ECO:0000256" key="4">
    <source>
        <dbReference type="PROSITE-ProRule" id="PRU00325"/>
    </source>
</evidence>
<dbReference type="Proteomes" id="UP000515211">
    <property type="component" value="Chromosome 4"/>
</dbReference>
<feature type="compositionally biased region" description="Low complexity" evidence="5">
    <location>
        <begin position="489"/>
        <end position="499"/>
    </location>
</feature>
<reference evidence="8" key="2">
    <citation type="submission" date="2025-08" db="UniProtKB">
        <authorList>
            <consortium name="RefSeq"/>
        </authorList>
    </citation>
    <scope>IDENTIFICATION</scope>
    <source>
        <tissue evidence="8">Whole plant</tissue>
    </source>
</reference>
<feature type="region of interest" description="Disordered" evidence="5">
    <location>
        <begin position="538"/>
        <end position="559"/>
    </location>
</feature>
<feature type="domain" description="SWIM-type" evidence="6">
    <location>
        <begin position="324"/>
        <end position="360"/>
    </location>
</feature>
<dbReference type="AlphaFoldDB" id="A0A6P4D2T0"/>
<dbReference type="PANTHER" id="PTHR47718:SF15">
    <property type="entry name" value="PROTEIN FAR1-RELATED SEQUENCE 5-LIKE"/>
    <property type="match status" value="1"/>
</dbReference>
<dbReference type="GeneID" id="107483941"/>
<evidence type="ECO:0000259" key="6">
    <source>
        <dbReference type="PROSITE" id="PS50966"/>
    </source>
</evidence>
<evidence type="ECO:0000256" key="3">
    <source>
        <dbReference type="ARBA" id="ARBA00022833"/>
    </source>
</evidence>
<reference evidence="7" key="1">
    <citation type="journal article" date="2016" name="Nat. Genet.">
        <title>The genome sequences of Arachis duranensis and Arachis ipaensis, the diploid ancestors of cultivated peanut.</title>
        <authorList>
            <person name="Bertioli D.J."/>
            <person name="Cannon S.B."/>
            <person name="Froenicke L."/>
            <person name="Huang G."/>
            <person name="Farmer A.D."/>
            <person name="Cannon E.K."/>
            <person name="Liu X."/>
            <person name="Gao D."/>
            <person name="Clevenger J."/>
            <person name="Dash S."/>
            <person name="Ren L."/>
            <person name="Moretzsohn M.C."/>
            <person name="Shirasawa K."/>
            <person name="Huang W."/>
            <person name="Vidigal B."/>
            <person name="Abernathy B."/>
            <person name="Chu Y."/>
            <person name="Niederhuth C.E."/>
            <person name="Umale P."/>
            <person name="Araujo A.C."/>
            <person name="Kozik A."/>
            <person name="Kim K.D."/>
            <person name="Burow M.D."/>
            <person name="Varshney R.K."/>
            <person name="Wang X."/>
            <person name="Zhang X."/>
            <person name="Barkley N."/>
            <person name="Guimaraes P.M."/>
            <person name="Isobe S."/>
            <person name="Guo B."/>
            <person name="Liao B."/>
            <person name="Stalker H.T."/>
            <person name="Schmitz R.J."/>
            <person name="Scheffler B.E."/>
            <person name="Leal-Bertioli S.C."/>
            <person name="Xun X."/>
            <person name="Jackson S.A."/>
            <person name="Michelmore R."/>
            <person name="Ozias-Akins P."/>
        </authorList>
    </citation>
    <scope>NUCLEOTIDE SEQUENCE [LARGE SCALE GENOMIC DNA]</scope>
    <source>
        <strain evidence="7">cv. V14167</strain>
    </source>
</reference>
<keyword evidence="7" id="KW-1185">Reference proteome</keyword>
<sequence length="600" mass="67807">MISYLEGKANADMTTVLRYTRTADNRLGSLFWVDGEMMSDYQLFGDVLAFDSTYRSNKYKKPLVVFSGSNHHKQTTILGFALLEDEEVRSYKWLLLNLVDVMGEKTPCIVVTDADKVMRTAIAEVFAAARHRLCGWHLEKNCVQRVKDTKFRKVFKKAIYVNFEVENFEEYWKMAVESLGLQNNSWVQSTYEVKESWATAYLQGTFCAGYRTTSRCEGINPYIKGFLKSTDSILELVHSLDCIVKDYRNNKVTVQFYSTYYSPVLTTGLDSIELFASKLYTRAVFREVKKQIKGVATLLFRGRDSISTTVLYKFSRMGTPGRIHKVLFDPDDKKIQCDCAMWNSEGIPCSHIFCMMKYEGLEQILESLIMRRWCKDAKDCRRMPVTMRPGHDGRMLRYAALCSATSFVVRLASEEGEDFEFARESIASLIERLCHKVYERAGSQPGSGVSPTFGNGSHHEPAASSASHPTEIGGAYEDQRSPHGEAGLNNVSSSAVNTSSMTNWRGSPCWRAPFCGGGSGGNFFLGGQHIYQFYASQPCSGQQSEPPPQDVMRSMSTPTRTTNEDLFEGWLLQDTGWCYKSFTASKAADLLAETRYRIPK</sequence>
<dbReference type="PROSITE" id="PS50966">
    <property type="entry name" value="ZF_SWIM"/>
    <property type="match status" value="1"/>
</dbReference>